<sequence>MFCLVDCNNFWSPSGGGVRRYHLEKMEYFKGRPDIKYVFVMHDEETYTEQIGENAYIEHLRVPKVMGNWEYRYLRKRSLLAPILKRINPDVIEVGSPYFMPSMVNKIVEEEQLKAKVFGFWHADFPVTYVKRFLSNWPFDLAQKGENKAWAFARKHYNKMAGVLASSEVIIQRMQKNGLNNVHFVPLGVNEVLFHPNKKDQNLIDEMKAGVSDRLFLFFPHRFSNEKGLNLLLEAYPLACAQLDHDPVLVLAGTGPYQPAVEKAAKQYPHVHFIGFIKEKEMMAKYFACADLGFALSAWETFGLSLVEALSSGLPLIAANDGAAMEHIQRSEAGLIIDSLTPEVLANAIVKYALMTNKDELKAKARAYGQNLSWENCFSKQVEIYQQALS</sequence>
<feature type="domain" description="Glycosyl transferase family 1" evidence="1">
    <location>
        <begin position="212"/>
        <end position="368"/>
    </location>
</feature>
<evidence type="ECO:0000313" key="4">
    <source>
        <dbReference type="Proteomes" id="UP001065174"/>
    </source>
</evidence>
<dbReference type="InterPro" id="IPR028098">
    <property type="entry name" value="Glyco_trans_4-like_N"/>
</dbReference>
<protein>
    <submittedName>
        <fullName evidence="3">Glycosyltransferase</fullName>
        <ecNumber evidence="3">2.4.-.-</ecNumber>
    </submittedName>
</protein>
<dbReference type="Proteomes" id="UP001065174">
    <property type="component" value="Chromosome"/>
</dbReference>
<name>A0ABY6CRJ8_9BACT</name>
<evidence type="ECO:0000259" key="2">
    <source>
        <dbReference type="Pfam" id="PF13439"/>
    </source>
</evidence>
<reference evidence="3" key="1">
    <citation type="submission" date="2022-09" db="EMBL/GenBank/DDBJ databases">
        <title>Comparative genomics and taxonomic characterization of three novel marine species of genus Reichenbachiella exhibiting antioxidant and polysaccharide degradation activities.</title>
        <authorList>
            <person name="Muhammad N."/>
            <person name="Lee Y.-J."/>
            <person name="Ko J."/>
            <person name="Kim S.-G."/>
        </authorList>
    </citation>
    <scope>NUCLEOTIDE SEQUENCE</scope>
    <source>
        <strain evidence="3">BKB1-1</strain>
    </source>
</reference>
<dbReference type="EC" id="2.4.-.-" evidence="3"/>
<accession>A0ABY6CRJ8</accession>
<proteinExistence type="predicted"/>
<dbReference type="Gene3D" id="3.40.50.2000">
    <property type="entry name" value="Glycogen Phosphorylase B"/>
    <property type="match status" value="2"/>
</dbReference>
<evidence type="ECO:0000313" key="3">
    <source>
        <dbReference type="EMBL" id="UXP30915.1"/>
    </source>
</evidence>
<dbReference type="PANTHER" id="PTHR45947">
    <property type="entry name" value="SULFOQUINOVOSYL TRANSFERASE SQD2"/>
    <property type="match status" value="1"/>
</dbReference>
<keyword evidence="3" id="KW-0808">Transferase</keyword>
<feature type="domain" description="Glycosyltransferase subfamily 4-like N-terminal" evidence="2">
    <location>
        <begin position="16"/>
        <end position="190"/>
    </location>
</feature>
<organism evidence="3 4">
    <name type="scientific">Reichenbachiella agarivorans</name>
    <dbReference type="NCBI Taxonomy" id="2979464"/>
    <lineage>
        <taxon>Bacteria</taxon>
        <taxon>Pseudomonadati</taxon>
        <taxon>Bacteroidota</taxon>
        <taxon>Cytophagia</taxon>
        <taxon>Cytophagales</taxon>
        <taxon>Reichenbachiellaceae</taxon>
        <taxon>Reichenbachiella</taxon>
    </lineage>
</organism>
<dbReference type="InterPro" id="IPR001296">
    <property type="entry name" value="Glyco_trans_1"/>
</dbReference>
<keyword evidence="4" id="KW-1185">Reference proteome</keyword>
<dbReference type="InterPro" id="IPR050194">
    <property type="entry name" value="Glycosyltransferase_grp1"/>
</dbReference>
<dbReference type="PANTHER" id="PTHR45947:SF3">
    <property type="entry name" value="SULFOQUINOVOSYL TRANSFERASE SQD2"/>
    <property type="match status" value="1"/>
</dbReference>
<dbReference type="GO" id="GO:0016757">
    <property type="term" value="F:glycosyltransferase activity"/>
    <property type="evidence" value="ECO:0007669"/>
    <property type="project" value="UniProtKB-KW"/>
</dbReference>
<dbReference type="RefSeq" id="WP_262308361.1">
    <property type="nucleotide sequence ID" value="NZ_CP106679.1"/>
</dbReference>
<dbReference type="Pfam" id="PF00534">
    <property type="entry name" value="Glycos_transf_1"/>
    <property type="match status" value="1"/>
</dbReference>
<dbReference type="EMBL" id="CP106679">
    <property type="protein sequence ID" value="UXP30915.1"/>
    <property type="molecule type" value="Genomic_DNA"/>
</dbReference>
<dbReference type="SUPFAM" id="SSF53756">
    <property type="entry name" value="UDP-Glycosyltransferase/glycogen phosphorylase"/>
    <property type="match status" value="1"/>
</dbReference>
<gene>
    <name evidence="3" type="ORF">N6H18_11190</name>
</gene>
<evidence type="ECO:0000259" key="1">
    <source>
        <dbReference type="Pfam" id="PF00534"/>
    </source>
</evidence>
<dbReference type="Pfam" id="PF13439">
    <property type="entry name" value="Glyco_transf_4"/>
    <property type="match status" value="1"/>
</dbReference>
<keyword evidence="3" id="KW-0328">Glycosyltransferase</keyword>